<proteinExistence type="predicted"/>
<organism evidence="1">
    <name type="scientific">Anguilla anguilla</name>
    <name type="common">European freshwater eel</name>
    <name type="synonym">Muraena anguilla</name>
    <dbReference type="NCBI Taxonomy" id="7936"/>
    <lineage>
        <taxon>Eukaryota</taxon>
        <taxon>Metazoa</taxon>
        <taxon>Chordata</taxon>
        <taxon>Craniata</taxon>
        <taxon>Vertebrata</taxon>
        <taxon>Euteleostomi</taxon>
        <taxon>Actinopterygii</taxon>
        <taxon>Neopterygii</taxon>
        <taxon>Teleostei</taxon>
        <taxon>Anguilliformes</taxon>
        <taxon>Anguillidae</taxon>
        <taxon>Anguilla</taxon>
    </lineage>
</organism>
<sequence length="48" mass="5715">MNQEQIRPWLPTSDLEHEATLVIMHYWTCSTYTTRWSQTVKGDGMRSE</sequence>
<evidence type="ECO:0000313" key="1">
    <source>
        <dbReference type="EMBL" id="JAH05496.1"/>
    </source>
</evidence>
<protein>
    <submittedName>
        <fullName evidence="1">Uncharacterized protein</fullName>
    </submittedName>
</protein>
<accession>A0A0E9PLJ3</accession>
<dbReference type="AlphaFoldDB" id="A0A0E9PLJ3"/>
<name>A0A0E9PLJ3_ANGAN</name>
<reference evidence="1" key="2">
    <citation type="journal article" date="2015" name="Fish Shellfish Immunol.">
        <title>Early steps in the European eel (Anguilla anguilla)-Vibrio vulnificus interaction in the gills: Role of the RtxA13 toxin.</title>
        <authorList>
            <person name="Callol A."/>
            <person name="Pajuelo D."/>
            <person name="Ebbesson L."/>
            <person name="Teles M."/>
            <person name="MacKenzie S."/>
            <person name="Amaro C."/>
        </authorList>
    </citation>
    <scope>NUCLEOTIDE SEQUENCE</scope>
</reference>
<dbReference type="EMBL" id="GBXM01103081">
    <property type="protein sequence ID" value="JAH05496.1"/>
    <property type="molecule type" value="Transcribed_RNA"/>
</dbReference>
<reference evidence="1" key="1">
    <citation type="submission" date="2014-11" db="EMBL/GenBank/DDBJ databases">
        <authorList>
            <person name="Amaro Gonzalez C."/>
        </authorList>
    </citation>
    <scope>NUCLEOTIDE SEQUENCE</scope>
</reference>